<dbReference type="CDD" id="cd14014">
    <property type="entry name" value="STKc_PknB_like"/>
    <property type="match status" value="1"/>
</dbReference>
<accession>A0ABW2N2Y5</accession>
<protein>
    <recommendedName>
        <fullName evidence="2">non-specific serine/threonine protein kinase</fullName>
        <ecNumber evidence="2">2.7.11.1</ecNumber>
    </recommendedName>
</protein>
<dbReference type="PANTHER" id="PTHR43671:SF13">
    <property type="entry name" value="SERINE_THREONINE-PROTEIN KINASE NEK2"/>
    <property type="match status" value="1"/>
</dbReference>
<feature type="region of interest" description="Disordered" evidence="8">
    <location>
        <begin position="273"/>
        <end position="306"/>
    </location>
</feature>
<dbReference type="Gene3D" id="1.10.510.10">
    <property type="entry name" value="Transferase(Phosphotransferase) domain 1"/>
    <property type="match status" value="1"/>
</dbReference>
<evidence type="ECO:0000256" key="9">
    <source>
        <dbReference type="SAM" id="Phobius"/>
    </source>
</evidence>
<evidence type="ECO:0000256" key="8">
    <source>
        <dbReference type="SAM" id="MobiDB-lite"/>
    </source>
</evidence>
<keyword evidence="12" id="KW-1185">Reference proteome</keyword>
<proteinExistence type="inferred from homology"/>
<evidence type="ECO:0000256" key="4">
    <source>
        <dbReference type="ARBA" id="ARBA00022741"/>
    </source>
</evidence>
<dbReference type="InterPro" id="IPR011009">
    <property type="entry name" value="Kinase-like_dom_sf"/>
</dbReference>
<reference evidence="12" key="1">
    <citation type="journal article" date="2019" name="Int. J. Syst. Evol. Microbiol.">
        <title>The Global Catalogue of Microorganisms (GCM) 10K type strain sequencing project: providing services to taxonomists for standard genome sequencing and annotation.</title>
        <authorList>
            <consortium name="The Broad Institute Genomics Platform"/>
            <consortium name="The Broad Institute Genome Sequencing Center for Infectious Disease"/>
            <person name="Wu L."/>
            <person name="Ma J."/>
        </authorList>
    </citation>
    <scope>NUCLEOTIDE SEQUENCE [LARGE SCALE GENOMIC DNA]</scope>
    <source>
        <strain evidence="12">FCH27</strain>
    </source>
</reference>
<dbReference type="PROSITE" id="PS00108">
    <property type="entry name" value="PROTEIN_KINASE_ST"/>
    <property type="match status" value="1"/>
</dbReference>
<evidence type="ECO:0000313" key="12">
    <source>
        <dbReference type="Proteomes" id="UP001596524"/>
    </source>
</evidence>
<evidence type="ECO:0000256" key="6">
    <source>
        <dbReference type="ARBA" id="ARBA00022840"/>
    </source>
</evidence>
<comment type="similarity">
    <text evidence="1">Belongs to the protein kinase superfamily. NEK Ser/Thr protein kinase family. NIMA subfamily.</text>
</comment>
<evidence type="ECO:0000256" key="3">
    <source>
        <dbReference type="ARBA" id="ARBA00022679"/>
    </source>
</evidence>
<evidence type="ECO:0000256" key="7">
    <source>
        <dbReference type="PROSITE-ProRule" id="PRU10141"/>
    </source>
</evidence>
<evidence type="ECO:0000256" key="5">
    <source>
        <dbReference type="ARBA" id="ARBA00022777"/>
    </source>
</evidence>
<dbReference type="PROSITE" id="PS50011">
    <property type="entry name" value="PROTEIN_KINASE_DOM"/>
    <property type="match status" value="1"/>
</dbReference>
<feature type="domain" description="Protein kinase" evidence="10">
    <location>
        <begin position="12"/>
        <end position="265"/>
    </location>
</feature>
<keyword evidence="3 11" id="KW-0808">Transferase</keyword>
<keyword evidence="9" id="KW-0472">Membrane</keyword>
<name>A0ABW2N2Y5_9ACTN</name>
<dbReference type="Proteomes" id="UP001596524">
    <property type="component" value="Unassembled WGS sequence"/>
</dbReference>
<keyword evidence="9" id="KW-1133">Transmembrane helix</keyword>
<dbReference type="InterPro" id="IPR008271">
    <property type="entry name" value="Ser/Thr_kinase_AS"/>
</dbReference>
<dbReference type="InterPro" id="IPR050660">
    <property type="entry name" value="NEK_Ser/Thr_kinase"/>
</dbReference>
<feature type="compositionally biased region" description="Low complexity" evidence="8">
    <location>
        <begin position="352"/>
        <end position="369"/>
    </location>
</feature>
<dbReference type="Pfam" id="PF00069">
    <property type="entry name" value="Pkinase"/>
    <property type="match status" value="1"/>
</dbReference>
<keyword evidence="6 7" id="KW-0067">ATP-binding</keyword>
<evidence type="ECO:0000259" key="10">
    <source>
        <dbReference type="PROSITE" id="PS50011"/>
    </source>
</evidence>
<dbReference type="InterPro" id="IPR017441">
    <property type="entry name" value="Protein_kinase_ATP_BS"/>
</dbReference>
<evidence type="ECO:0000256" key="2">
    <source>
        <dbReference type="ARBA" id="ARBA00012513"/>
    </source>
</evidence>
<keyword evidence="9" id="KW-0812">Transmembrane</keyword>
<comment type="caution">
    <text evidence="11">The sequence shown here is derived from an EMBL/GenBank/DDBJ whole genome shotgun (WGS) entry which is preliminary data.</text>
</comment>
<dbReference type="PANTHER" id="PTHR43671">
    <property type="entry name" value="SERINE/THREONINE-PROTEIN KINASE NEK"/>
    <property type="match status" value="1"/>
</dbReference>
<dbReference type="Gene3D" id="3.30.200.20">
    <property type="entry name" value="Phosphorylase Kinase, domain 1"/>
    <property type="match status" value="1"/>
</dbReference>
<dbReference type="SUPFAM" id="SSF56112">
    <property type="entry name" value="Protein kinase-like (PK-like)"/>
    <property type="match status" value="1"/>
</dbReference>
<sequence>MEEGRHVIAGRYTLGREIGRGGSGTVHLALDEVLGRQVAIKRVGMIPGSDNAELERAEREARLAAALNHPHVVSVFDLVDENDVRWLVMEYVDGQTLGERVLATGPLEAVEAATLLSQIADALVAAHANGIVHRDVKPSNIMISKGAAKLNDFGIARSREDVSLTQTGLVTGSPAYLAPEVASGASATPASDVWSLGATLYHAVTGKPPYDVGDNLIGALYKIVHEEPPRLPDDHPLAGLLSVMMTREPEHRWPMQRVRDELTRVARGERSTVVAPDGVPPTPERTGELPTVTAVPPPPPAPVPRAARRSGGIGWGWIAAAAVLAVAAVVAAYVWAGRGTPEAADNDVPDRSQTSQTSETTSDPPSTSAEDTREQMDAFITSYLATVTSDPESAFDQLTPEFQEVSGGYDGYLDWWRRVRSAEVAAIESNPSDLTVGYTVTYIMKTGRSQTDQIRLQLQRQDDHYLIAGEG</sequence>
<dbReference type="SMART" id="SM00220">
    <property type="entry name" value="S_TKc"/>
    <property type="match status" value="1"/>
</dbReference>
<dbReference type="GO" id="GO:0004674">
    <property type="term" value="F:protein serine/threonine kinase activity"/>
    <property type="evidence" value="ECO:0007669"/>
    <property type="project" value="UniProtKB-EC"/>
</dbReference>
<dbReference type="RefSeq" id="WP_255893158.1">
    <property type="nucleotide sequence ID" value="NZ_JAFMZM010000010.1"/>
</dbReference>
<evidence type="ECO:0000256" key="1">
    <source>
        <dbReference type="ARBA" id="ARBA00010886"/>
    </source>
</evidence>
<keyword evidence="4 7" id="KW-0547">Nucleotide-binding</keyword>
<keyword evidence="5 11" id="KW-0418">Kinase</keyword>
<organism evidence="11 12">
    <name type="scientific">Nocardioides astragali</name>
    <dbReference type="NCBI Taxonomy" id="1776736"/>
    <lineage>
        <taxon>Bacteria</taxon>
        <taxon>Bacillati</taxon>
        <taxon>Actinomycetota</taxon>
        <taxon>Actinomycetes</taxon>
        <taxon>Propionibacteriales</taxon>
        <taxon>Nocardioidaceae</taxon>
        <taxon>Nocardioides</taxon>
    </lineage>
</organism>
<gene>
    <name evidence="11" type="ORF">ACFQO6_08290</name>
</gene>
<feature type="binding site" evidence="7">
    <location>
        <position position="41"/>
    </location>
    <ligand>
        <name>ATP</name>
        <dbReference type="ChEBI" id="CHEBI:30616"/>
    </ligand>
</feature>
<dbReference type="EC" id="2.7.11.1" evidence="2"/>
<feature type="transmembrane region" description="Helical" evidence="9">
    <location>
        <begin position="315"/>
        <end position="336"/>
    </location>
</feature>
<dbReference type="PROSITE" id="PS00107">
    <property type="entry name" value="PROTEIN_KINASE_ATP"/>
    <property type="match status" value="1"/>
</dbReference>
<dbReference type="InterPro" id="IPR000719">
    <property type="entry name" value="Prot_kinase_dom"/>
</dbReference>
<dbReference type="EMBL" id="JBHTCH010000007">
    <property type="protein sequence ID" value="MFC7360270.1"/>
    <property type="molecule type" value="Genomic_DNA"/>
</dbReference>
<evidence type="ECO:0000313" key="11">
    <source>
        <dbReference type="EMBL" id="MFC7360270.1"/>
    </source>
</evidence>
<feature type="region of interest" description="Disordered" evidence="8">
    <location>
        <begin position="340"/>
        <end position="372"/>
    </location>
</feature>